<evidence type="ECO:0000313" key="2">
    <source>
        <dbReference type="EMBL" id="KZT71096.1"/>
    </source>
</evidence>
<proteinExistence type="predicted"/>
<name>A0A165RS59_9APHY</name>
<evidence type="ECO:0000313" key="3">
    <source>
        <dbReference type="Proteomes" id="UP000076727"/>
    </source>
</evidence>
<sequence>MRFSIFVPFALVVTSSVVAYPTDYYYAYVAYTFVHIETQTSLTRARCTPRRPQ</sequence>
<evidence type="ECO:0000256" key="1">
    <source>
        <dbReference type="SAM" id="SignalP"/>
    </source>
</evidence>
<keyword evidence="1" id="KW-0732">Signal</keyword>
<keyword evidence="3" id="KW-1185">Reference proteome</keyword>
<gene>
    <name evidence="2" type="ORF">DAEQUDRAFT_724456</name>
</gene>
<reference evidence="2 3" key="1">
    <citation type="journal article" date="2016" name="Mol. Biol. Evol.">
        <title>Comparative Genomics of Early-Diverging Mushroom-Forming Fungi Provides Insights into the Origins of Lignocellulose Decay Capabilities.</title>
        <authorList>
            <person name="Nagy L.G."/>
            <person name="Riley R."/>
            <person name="Tritt A."/>
            <person name="Adam C."/>
            <person name="Daum C."/>
            <person name="Floudas D."/>
            <person name="Sun H."/>
            <person name="Yadav J.S."/>
            <person name="Pangilinan J."/>
            <person name="Larsson K.H."/>
            <person name="Matsuura K."/>
            <person name="Barry K."/>
            <person name="Labutti K."/>
            <person name="Kuo R."/>
            <person name="Ohm R.A."/>
            <person name="Bhattacharya S.S."/>
            <person name="Shirouzu T."/>
            <person name="Yoshinaga Y."/>
            <person name="Martin F.M."/>
            <person name="Grigoriev I.V."/>
            <person name="Hibbett D.S."/>
        </authorList>
    </citation>
    <scope>NUCLEOTIDE SEQUENCE [LARGE SCALE GENOMIC DNA]</scope>
    <source>
        <strain evidence="2 3">L-15889</strain>
    </source>
</reference>
<protein>
    <submittedName>
        <fullName evidence="2">Uncharacterized protein</fullName>
    </submittedName>
</protein>
<dbReference type="AlphaFoldDB" id="A0A165RS59"/>
<dbReference type="Proteomes" id="UP000076727">
    <property type="component" value="Unassembled WGS sequence"/>
</dbReference>
<feature type="chain" id="PRO_5007865957" evidence="1">
    <location>
        <begin position="20"/>
        <end position="53"/>
    </location>
</feature>
<organism evidence="2 3">
    <name type="scientific">Daedalea quercina L-15889</name>
    <dbReference type="NCBI Taxonomy" id="1314783"/>
    <lineage>
        <taxon>Eukaryota</taxon>
        <taxon>Fungi</taxon>
        <taxon>Dikarya</taxon>
        <taxon>Basidiomycota</taxon>
        <taxon>Agaricomycotina</taxon>
        <taxon>Agaricomycetes</taxon>
        <taxon>Polyporales</taxon>
        <taxon>Fomitopsis</taxon>
    </lineage>
</organism>
<accession>A0A165RS59</accession>
<feature type="signal peptide" evidence="1">
    <location>
        <begin position="1"/>
        <end position="19"/>
    </location>
</feature>
<dbReference type="EMBL" id="KV429047">
    <property type="protein sequence ID" value="KZT71096.1"/>
    <property type="molecule type" value="Genomic_DNA"/>
</dbReference>